<dbReference type="PANTHER" id="PTHR19384:SF84">
    <property type="entry name" value="METHIONINE SYNTHASE REDUCTASE"/>
    <property type="match status" value="1"/>
</dbReference>
<dbReference type="Gene3D" id="3.40.50.80">
    <property type="entry name" value="Nucleotide-binding domain of ferredoxin-NADP reductase (FNR) module"/>
    <property type="match status" value="1"/>
</dbReference>
<gene>
    <name evidence="8" type="ORF">PCL_12347</name>
</gene>
<evidence type="ECO:0000313" key="9">
    <source>
        <dbReference type="Proteomes" id="UP000245956"/>
    </source>
</evidence>
<feature type="domain" description="FAD-binding FR-type" evidence="7">
    <location>
        <begin position="380"/>
        <end position="649"/>
    </location>
</feature>
<dbReference type="GO" id="GO:0005829">
    <property type="term" value="C:cytosol"/>
    <property type="evidence" value="ECO:0007669"/>
    <property type="project" value="TreeGrafter"/>
</dbReference>
<evidence type="ECO:0000313" key="8">
    <source>
        <dbReference type="EMBL" id="PWI70979.1"/>
    </source>
</evidence>
<comment type="caution">
    <text evidence="8">The sequence shown here is derived from an EMBL/GenBank/DDBJ whole genome shotgun (WGS) entry which is preliminary data.</text>
</comment>
<dbReference type="GO" id="GO:0030586">
    <property type="term" value="F:[methionine synthase] reductase (NADPH) activity"/>
    <property type="evidence" value="ECO:0007669"/>
    <property type="project" value="TreeGrafter"/>
</dbReference>
<dbReference type="Gene3D" id="1.20.990.10">
    <property type="entry name" value="NADPH-cytochrome p450 Reductase, Chain A, domain 3"/>
    <property type="match status" value="1"/>
</dbReference>
<dbReference type="EMBL" id="LCWV01000008">
    <property type="protein sequence ID" value="PWI70979.1"/>
    <property type="molecule type" value="Genomic_DNA"/>
</dbReference>
<organism evidence="8 9">
    <name type="scientific">Purpureocillium lilacinum</name>
    <name type="common">Paecilomyces lilacinus</name>
    <dbReference type="NCBI Taxonomy" id="33203"/>
    <lineage>
        <taxon>Eukaryota</taxon>
        <taxon>Fungi</taxon>
        <taxon>Dikarya</taxon>
        <taxon>Ascomycota</taxon>
        <taxon>Pezizomycotina</taxon>
        <taxon>Sordariomycetes</taxon>
        <taxon>Hypocreomycetidae</taxon>
        <taxon>Hypocreales</taxon>
        <taxon>Ophiocordycipitaceae</taxon>
        <taxon>Purpureocillium</taxon>
    </lineage>
</organism>
<evidence type="ECO:0000256" key="5">
    <source>
        <dbReference type="ARBA" id="ARBA00023002"/>
    </source>
</evidence>
<dbReference type="InterPro" id="IPR039261">
    <property type="entry name" value="FNR_nucleotide-bd"/>
</dbReference>
<feature type="compositionally biased region" description="Polar residues" evidence="6">
    <location>
        <begin position="327"/>
        <end position="337"/>
    </location>
</feature>
<dbReference type="Pfam" id="PF00175">
    <property type="entry name" value="NAD_binding_1"/>
    <property type="match status" value="1"/>
</dbReference>
<protein>
    <submittedName>
        <fullName evidence="8">FAD binding domain containing protein</fullName>
    </submittedName>
</protein>
<feature type="compositionally biased region" description="Pro residues" evidence="6">
    <location>
        <begin position="44"/>
        <end position="53"/>
    </location>
</feature>
<dbReference type="InterPro" id="IPR001433">
    <property type="entry name" value="OxRdtase_FAD/NAD-bd"/>
</dbReference>
<evidence type="ECO:0000256" key="4">
    <source>
        <dbReference type="ARBA" id="ARBA00022827"/>
    </source>
</evidence>
<proteinExistence type="inferred from homology"/>
<dbReference type="PROSITE" id="PS51384">
    <property type="entry name" value="FAD_FR"/>
    <property type="match status" value="1"/>
</dbReference>
<evidence type="ECO:0000256" key="6">
    <source>
        <dbReference type="SAM" id="MobiDB-lite"/>
    </source>
</evidence>
<sequence>MPESSSNRSPPEMHWKLLARLEPQRWGAVRHPSGIHPGIRSAHAPPPPTPAPTQPSLNARCSPKALGFHTSTTWSSPPPTRSVRRFTFSIPPLRPAPLPVHCLFAIPAIWAAIYVWLAIDTRLLSARSRPQTLHAAALPTCSDAPNEPSTHPSRPLYADLSASSIPSAAAVSSHQTTIYTPAMPSATPVQDIVSSTSDCIPAEPKAPSIAPSLTYSDESDDQEELVRVDHTRRRRASTRLIAQNARDIQRITGETTAEFVGRCCGGGCCLMGGSRRTGIDYEPVHEPTNEAYQSLGLHINEIPTSLTGITELPEKTVSFKSIPQPRNMPSPTDSAISLGSDRDSTHTAGTVQEKQASSHGLGSVDTSIQPPRFVQPHPPYHVYPARIHTSRELTKVGAEKRTYHFDLDITDYPVEDGTDFKVGGAIGVMAPNCDIVVDDVLDALMVPRFQRDKPVLLVTSKGRWPTVWGDDQPRELVTTRRDLLTWCTDLQSYPPTKPLLRVLAEHASEENEKKILTFLCSAEGQGAFCDFRTGPHMTISQLLNAFPSSQPPLDELLSCLQPLMPRFYSLSNDPHESYQMRDQKQHRLIEIAVTVHETNDWKRGCRTGVGSGYFERQAQRFLKAQKAGQKNPEFYIPMFKGLMANPLAKQFNSEGPMLLIGAGVGIAPFRGFVQRRLKQANCANKVWVLQGVRDSLLDEIYSGEWGVHEDEVKRVVQSRRGEGKYVQEEVRNQADLVWYIINAVDGRVFVCGSSKGMGEGVEEALIDVAMAKGNLEREEAGNFWQLKKEAGQYIAETW</sequence>
<keyword evidence="5" id="KW-0560">Oxidoreductase</keyword>
<comment type="similarity">
    <text evidence="2">Belongs to the flavoprotein pyridine nucleotide cytochrome reductase family.</text>
</comment>
<evidence type="ECO:0000256" key="1">
    <source>
        <dbReference type="ARBA" id="ARBA00001974"/>
    </source>
</evidence>
<dbReference type="PANTHER" id="PTHR19384">
    <property type="entry name" value="NITRIC OXIDE SYNTHASE-RELATED"/>
    <property type="match status" value="1"/>
</dbReference>
<dbReference type="Pfam" id="PF00667">
    <property type="entry name" value="FAD_binding_1"/>
    <property type="match status" value="1"/>
</dbReference>
<comment type="cofactor">
    <cofactor evidence="1">
        <name>FAD</name>
        <dbReference type="ChEBI" id="CHEBI:57692"/>
    </cofactor>
</comment>
<dbReference type="FunFam" id="1.20.990.10:FF:000007">
    <property type="entry name" value="Methionine synthase reductase"/>
    <property type="match status" value="1"/>
</dbReference>
<dbReference type="Proteomes" id="UP000245956">
    <property type="component" value="Unassembled WGS sequence"/>
</dbReference>
<name>A0A2U3E929_PURLI</name>
<dbReference type="GO" id="GO:0050660">
    <property type="term" value="F:flavin adenine dinucleotide binding"/>
    <property type="evidence" value="ECO:0007669"/>
    <property type="project" value="TreeGrafter"/>
</dbReference>
<evidence type="ECO:0000256" key="2">
    <source>
        <dbReference type="ARBA" id="ARBA00006105"/>
    </source>
</evidence>
<dbReference type="SUPFAM" id="SSF52343">
    <property type="entry name" value="Ferredoxin reductase-like, C-terminal NADP-linked domain"/>
    <property type="match status" value="1"/>
</dbReference>
<dbReference type="SUPFAM" id="SSF63380">
    <property type="entry name" value="Riboflavin synthase domain-like"/>
    <property type="match status" value="1"/>
</dbReference>
<keyword evidence="4" id="KW-0274">FAD</keyword>
<dbReference type="FunFam" id="3.40.50.80:FF:000027">
    <property type="entry name" value="FAD binding domain protein"/>
    <property type="match status" value="1"/>
</dbReference>
<feature type="region of interest" description="Disordered" evidence="6">
    <location>
        <begin position="320"/>
        <end position="376"/>
    </location>
</feature>
<dbReference type="GO" id="GO:0010181">
    <property type="term" value="F:FMN binding"/>
    <property type="evidence" value="ECO:0007669"/>
    <property type="project" value="TreeGrafter"/>
</dbReference>
<keyword evidence="3" id="KW-0285">Flavoprotein</keyword>
<dbReference type="GO" id="GO:0050667">
    <property type="term" value="P:homocysteine metabolic process"/>
    <property type="evidence" value="ECO:0007669"/>
    <property type="project" value="TreeGrafter"/>
</dbReference>
<dbReference type="PRINTS" id="PR00371">
    <property type="entry name" value="FPNCR"/>
</dbReference>
<evidence type="ECO:0000259" key="7">
    <source>
        <dbReference type="PROSITE" id="PS51384"/>
    </source>
</evidence>
<evidence type="ECO:0000256" key="3">
    <source>
        <dbReference type="ARBA" id="ARBA00022630"/>
    </source>
</evidence>
<dbReference type="InterPro" id="IPR023173">
    <property type="entry name" value="NADPH_Cyt_P450_Rdtase_alpha"/>
</dbReference>
<dbReference type="InterPro" id="IPR017927">
    <property type="entry name" value="FAD-bd_FR_type"/>
</dbReference>
<dbReference type="InterPro" id="IPR017938">
    <property type="entry name" value="Riboflavin_synthase-like_b-brl"/>
</dbReference>
<dbReference type="GO" id="GO:0009086">
    <property type="term" value="P:methionine biosynthetic process"/>
    <property type="evidence" value="ECO:0007669"/>
    <property type="project" value="TreeGrafter"/>
</dbReference>
<accession>A0A2U3E929</accession>
<dbReference type="AlphaFoldDB" id="A0A2U3E929"/>
<reference evidence="8 9" key="1">
    <citation type="journal article" date="2016" name="Front. Microbiol.">
        <title>Genome and transcriptome sequences reveal the specific parasitism of the nematophagous Purpureocillium lilacinum 36-1.</title>
        <authorList>
            <person name="Xie J."/>
            <person name="Li S."/>
            <person name="Mo C."/>
            <person name="Xiao X."/>
            <person name="Peng D."/>
            <person name="Wang G."/>
            <person name="Xiao Y."/>
        </authorList>
    </citation>
    <scope>NUCLEOTIDE SEQUENCE [LARGE SCALE GENOMIC DNA]</scope>
    <source>
        <strain evidence="8 9">36-1</strain>
    </source>
</reference>
<dbReference type="Gene3D" id="2.40.30.10">
    <property type="entry name" value="Translation factors"/>
    <property type="match status" value="1"/>
</dbReference>
<feature type="compositionally biased region" description="Polar residues" evidence="6">
    <location>
        <begin position="346"/>
        <end position="369"/>
    </location>
</feature>
<dbReference type="InterPro" id="IPR003097">
    <property type="entry name" value="CysJ-like_FAD-binding"/>
</dbReference>
<dbReference type="InterPro" id="IPR001709">
    <property type="entry name" value="Flavoprot_Pyr_Nucl_cyt_Rdtase"/>
</dbReference>
<feature type="region of interest" description="Disordered" evidence="6">
    <location>
        <begin position="32"/>
        <end position="55"/>
    </location>
</feature>